<reference evidence="1" key="1">
    <citation type="submission" date="2021-05" db="EMBL/GenBank/DDBJ databases">
        <authorList>
            <person name="Scholz U."/>
            <person name="Mascher M."/>
            <person name="Fiebig A."/>
        </authorList>
    </citation>
    <scope>NUCLEOTIDE SEQUENCE [LARGE SCALE GENOMIC DNA]</scope>
</reference>
<protein>
    <submittedName>
        <fullName evidence="1">Uncharacterized protein</fullName>
    </submittedName>
</protein>
<organism evidence="1 2">
    <name type="scientific">Avena sativa</name>
    <name type="common">Oat</name>
    <dbReference type="NCBI Taxonomy" id="4498"/>
    <lineage>
        <taxon>Eukaryota</taxon>
        <taxon>Viridiplantae</taxon>
        <taxon>Streptophyta</taxon>
        <taxon>Embryophyta</taxon>
        <taxon>Tracheophyta</taxon>
        <taxon>Spermatophyta</taxon>
        <taxon>Magnoliopsida</taxon>
        <taxon>Liliopsida</taxon>
        <taxon>Poales</taxon>
        <taxon>Poaceae</taxon>
        <taxon>BOP clade</taxon>
        <taxon>Pooideae</taxon>
        <taxon>Poodae</taxon>
        <taxon>Poeae</taxon>
        <taxon>Poeae Chloroplast Group 1 (Aveneae type)</taxon>
        <taxon>Aveninae</taxon>
        <taxon>Avena</taxon>
    </lineage>
</organism>
<keyword evidence="2" id="KW-1185">Reference proteome</keyword>
<reference evidence="1" key="2">
    <citation type="submission" date="2025-09" db="UniProtKB">
        <authorList>
            <consortium name="EnsemblPlants"/>
        </authorList>
    </citation>
    <scope>IDENTIFICATION</scope>
</reference>
<evidence type="ECO:0000313" key="1">
    <source>
        <dbReference type="EnsemblPlants" id="AVESA.00010b.r2.5DG0967180.1.CDS"/>
    </source>
</evidence>
<sequence length="181" mass="19545">MRKTKAAAQGTVCPPFPVIKREGGGDQRNSAPPVSSPERIDFALASDGATFVGVGSLRRTVSYDTRSGASSVGPELQHFKTGGTYVVPLGGRLYVLNRRLTRSDEGKPCGEDLLPADGAWRDLLEPPPDFRYPNQFQIKCQLTAYFTAGARIWVLAEERDTYSFPGGRPVQLGGHVPVVGP</sequence>
<name>A0ACD5YFP7_AVESA</name>
<evidence type="ECO:0000313" key="2">
    <source>
        <dbReference type="Proteomes" id="UP001732700"/>
    </source>
</evidence>
<dbReference type="Proteomes" id="UP001732700">
    <property type="component" value="Chromosome 5D"/>
</dbReference>
<accession>A0ACD5YFP7</accession>
<dbReference type="EnsemblPlants" id="AVESA.00010b.r2.5DG0967180.1">
    <property type="protein sequence ID" value="AVESA.00010b.r2.5DG0967180.1.CDS"/>
    <property type="gene ID" value="AVESA.00010b.r2.5DG0967180"/>
</dbReference>
<proteinExistence type="predicted"/>